<evidence type="ECO:0008006" key="5">
    <source>
        <dbReference type="Google" id="ProtNLM"/>
    </source>
</evidence>
<dbReference type="PANTHER" id="PTHR20883">
    <property type="entry name" value="PHYTANOYL-COA DIOXYGENASE DOMAIN CONTAINING 1"/>
    <property type="match status" value="1"/>
</dbReference>
<evidence type="ECO:0000256" key="1">
    <source>
        <dbReference type="ARBA" id="ARBA00001962"/>
    </source>
</evidence>
<dbReference type="InterPro" id="IPR008775">
    <property type="entry name" value="Phytyl_CoA_dOase-like"/>
</dbReference>
<evidence type="ECO:0000256" key="3">
    <source>
        <dbReference type="ARBA" id="ARBA00023004"/>
    </source>
</evidence>
<protein>
    <recommendedName>
        <fullName evidence="5">Phytanoyl-CoA dioxygenase</fullName>
    </recommendedName>
</protein>
<name>A0A7S1XGP7_9RHOD</name>
<dbReference type="PANTHER" id="PTHR20883:SF15">
    <property type="entry name" value="PHYTANOYL-COA DIOXYGENASE DOMAIN-CONTAINING PROTEIN 1"/>
    <property type="match status" value="1"/>
</dbReference>
<dbReference type="Pfam" id="PF05721">
    <property type="entry name" value="PhyH"/>
    <property type="match status" value="1"/>
</dbReference>
<dbReference type="Gene3D" id="2.60.120.620">
    <property type="entry name" value="q2cbj1_9rhob like domain"/>
    <property type="match status" value="1"/>
</dbReference>
<dbReference type="SUPFAM" id="SSF51197">
    <property type="entry name" value="Clavaminate synthase-like"/>
    <property type="match status" value="1"/>
</dbReference>
<organism evidence="4">
    <name type="scientific">Erythrolobus australicus</name>
    <dbReference type="NCBI Taxonomy" id="1077150"/>
    <lineage>
        <taxon>Eukaryota</taxon>
        <taxon>Rhodophyta</taxon>
        <taxon>Bangiophyceae</taxon>
        <taxon>Porphyridiales</taxon>
        <taxon>Porphyridiaceae</taxon>
        <taxon>Erythrolobus</taxon>
    </lineage>
</organism>
<proteinExistence type="predicted"/>
<evidence type="ECO:0000256" key="2">
    <source>
        <dbReference type="ARBA" id="ARBA00022723"/>
    </source>
</evidence>
<sequence length="381" mass="40478">MIVRAAVKVIRGAPASGARLSATRSSAAGRGRLGLGKVGLVQSRRVAGGRRLAANARDGAGGGGGGGKAGMDAEELFWFDLNGFLVVRGALSEREVAGLNAAIDAHLPAARARDASALKNAAPESAMTASGSRVDMGGMLAWEEPAFRELLTQPTLTRYLTEILGKGFRLDHQPLVIVQSNDSEGFALHGGPLSGDDGVPQGRFNPELQYRCVNGTPWTSLLAASVSLCDAESGDGGFCVLRGSHKLNFAVPSAVTHGLADKFQDHIHQPAVKKGDIILFSEATVHGALPWRPRQSGKERRLALLRFAPANMAYGRAYTDEWGSGVFERCTPAQRAVLQPPYAPRLERAVLSDAGEDGTTAYKRSEEKRAHDAHIFGTPYF</sequence>
<keyword evidence="2" id="KW-0479">Metal-binding</keyword>
<dbReference type="EMBL" id="HBGI01001664">
    <property type="protein sequence ID" value="CAD9239338.1"/>
    <property type="molecule type" value="Transcribed_RNA"/>
</dbReference>
<gene>
    <name evidence="4" type="ORF">EAUS1353_LOCUS1076</name>
</gene>
<evidence type="ECO:0000313" key="4">
    <source>
        <dbReference type="EMBL" id="CAD9239338.1"/>
    </source>
</evidence>
<comment type="cofactor">
    <cofactor evidence="1">
        <name>Fe cation</name>
        <dbReference type="ChEBI" id="CHEBI:24875"/>
    </cofactor>
</comment>
<dbReference type="GO" id="GO:0046872">
    <property type="term" value="F:metal ion binding"/>
    <property type="evidence" value="ECO:0007669"/>
    <property type="project" value="UniProtKB-KW"/>
</dbReference>
<dbReference type="AlphaFoldDB" id="A0A7S1XGP7"/>
<reference evidence="4" key="1">
    <citation type="submission" date="2021-01" db="EMBL/GenBank/DDBJ databases">
        <authorList>
            <person name="Corre E."/>
            <person name="Pelletier E."/>
            <person name="Niang G."/>
            <person name="Scheremetjew M."/>
            <person name="Finn R."/>
            <person name="Kale V."/>
            <person name="Holt S."/>
            <person name="Cochrane G."/>
            <person name="Meng A."/>
            <person name="Brown T."/>
            <person name="Cohen L."/>
        </authorList>
    </citation>
    <scope>NUCLEOTIDE SEQUENCE</scope>
    <source>
        <strain evidence="4">CCMP3124</strain>
    </source>
</reference>
<keyword evidence="3" id="KW-0408">Iron</keyword>
<accession>A0A7S1XGP7</accession>